<dbReference type="Proteomes" id="UP000429607">
    <property type="component" value="Unassembled WGS sequence"/>
</dbReference>
<feature type="chain" id="PRO_5025508738" description="Secreted protein" evidence="1">
    <location>
        <begin position="20"/>
        <end position="94"/>
    </location>
</feature>
<comment type="caution">
    <text evidence="2">The sequence shown here is derived from an EMBL/GenBank/DDBJ whole genome shotgun (WGS) entry which is preliminary data.</text>
</comment>
<feature type="signal peptide" evidence="1">
    <location>
        <begin position="1"/>
        <end position="19"/>
    </location>
</feature>
<proteinExistence type="predicted"/>
<protein>
    <recommendedName>
        <fullName evidence="4">Secreted protein</fullName>
    </recommendedName>
</protein>
<sequence length="94" mass="10375">MYNNQIWFILAREFLLAQTLLLPRFCMFIPGSGIYSGSDCRSGTVRDVPACGSPPGVETCCGGPVTATGLKLRLNTPEPTQQWRPQWPTSTTRL</sequence>
<dbReference type="EMBL" id="QXFV01001372">
    <property type="protein sequence ID" value="KAE9007525.1"/>
    <property type="molecule type" value="Genomic_DNA"/>
</dbReference>
<organism evidence="2 3">
    <name type="scientific">Phytophthora rubi</name>
    <dbReference type="NCBI Taxonomy" id="129364"/>
    <lineage>
        <taxon>Eukaryota</taxon>
        <taxon>Sar</taxon>
        <taxon>Stramenopiles</taxon>
        <taxon>Oomycota</taxon>
        <taxon>Peronosporomycetes</taxon>
        <taxon>Peronosporales</taxon>
        <taxon>Peronosporaceae</taxon>
        <taxon>Phytophthora</taxon>
    </lineage>
</organism>
<accession>A0A6A3KQN7</accession>
<reference evidence="2 3" key="1">
    <citation type="submission" date="2018-09" db="EMBL/GenBank/DDBJ databases">
        <title>Genomic investigation of the strawberry pathogen Phytophthora fragariae indicates pathogenicity is determined by transcriptional variation in three key races.</title>
        <authorList>
            <person name="Adams T.M."/>
            <person name="Armitage A.D."/>
            <person name="Sobczyk M.K."/>
            <person name="Bates H.J."/>
            <person name="Dunwell J.M."/>
            <person name="Nellist C.F."/>
            <person name="Harrison R.J."/>
        </authorList>
    </citation>
    <scope>NUCLEOTIDE SEQUENCE [LARGE SCALE GENOMIC DNA]</scope>
    <source>
        <strain evidence="2 3">SCRP249</strain>
    </source>
</reference>
<evidence type="ECO:0000256" key="1">
    <source>
        <dbReference type="SAM" id="SignalP"/>
    </source>
</evidence>
<dbReference type="AlphaFoldDB" id="A0A6A3KQN7"/>
<name>A0A6A3KQN7_9STRA</name>
<gene>
    <name evidence="2" type="ORF">PR001_g16945</name>
</gene>
<evidence type="ECO:0000313" key="2">
    <source>
        <dbReference type="EMBL" id="KAE9007525.1"/>
    </source>
</evidence>
<evidence type="ECO:0008006" key="4">
    <source>
        <dbReference type="Google" id="ProtNLM"/>
    </source>
</evidence>
<evidence type="ECO:0000313" key="3">
    <source>
        <dbReference type="Proteomes" id="UP000429607"/>
    </source>
</evidence>
<keyword evidence="1" id="KW-0732">Signal</keyword>